<reference evidence="1 2" key="1">
    <citation type="journal article" date="2019" name="Front. Microbiol.">
        <title>Genomic Features for Desiccation Tolerance and Sugar Biosynthesis in the Extremophile Gloeocapsopsis sp. UTEX B3054.</title>
        <authorList>
            <person name="Urrejola C."/>
            <person name="Alcorta J."/>
            <person name="Salas L."/>
            <person name="Vasquez M."/>
            <person name="Polz M.F."/>
            <person name="Vicuna R."/>
            <person name="Diez B."/>
        </authorList>
    </citation>
    <scope>NUCLEOTIDE SEQUENCE [LARGE SCALE GENOMIC DNA]</scope>
    <source>
        <strain evidence="1 2">1H9</strain>
    </source>
</reference>
<keyword evidence="2" id="KW-1185">Reference proteome</keyword>
<proteinExistence type="predicted"/>
<gene>
    <name evidence="1" type="ORF">BWI75_02040</name>
</gene>
<organism evidence="1 2">
    <name type="scientific">Gloeocapsopsis dulcis AAB1 = 1H9</name>
    <dbReference type="NCBI Taxonomy" id="1433147"/>
    <lineage>
        <taxon>Bacteria</taxon>
        <taxon>Bacillati</taxon>
        <taxon>Cyanobacteriota</taxon>
        <taxon>Cyanophyceae</taxon>
        <taxon>Oscillatoriophycideae</taxon>
        <taxon>Chroococcales</taxon>
        <taxon>Chroococcaceae</taxon>
        <taxon>Gloeocapsopsis</taxon>
        <taxon>Gloeocapsopsis dulcis</taxon>
    </lineage>
</organism>
<accession>A0A6N8FPX6</accession>
<comment type="caution">
    <text evidence="1">The sequence shown here is derived from an EMBL/GenBank/DDBJ whole genome shotgun (WGS) entry which is preliminary data.</text>
</comment>
<evidence type="ECO:0008006" key="3">
    <source>
        <dbReference type="Google" id="ProtNLM"/>
    </source>
</evidence>
<evidence type="ECO:0000313" key="1">
    <source>
        <dbReference type="EMBL" id="MUL35171.1"/>
    </source>
</evidence>
<sequence length="61" mass="6376">MPFLQRGETIIVADAETSGIIPKADRGMMAAVRITAHITVPLLKAGALVGSLCVTESAPRE</sequence>
<protein>
    <recommendedName>
        <fullName evidence="3">GAF domain-containing protein</fullName>
    </recommendedName>
</protein>
<evidence type="ECO:0000313" key="2">
    <source>
        <dbReference type="Proteomes" id="UP000441797"/>
    </source>
</evidence>
<dbReference type="SUPFAM" id="SSF55781">
    <property type="entry name" value="GAF domain-like"/>
    <property type="match status" value="1"/>
</dbReference>
<dbReference type="RefSeq" id="WP_105220147.1">
    <property type="nucleotide sequence ID" value="NZ_CAWNSU010000057.1"/>
</dbReference>
<name>A0A6N8FPX6_9CHRO</name>
<dbReference type="Proteomes" id="UP000441797">
    <property type="component" value="Unassembled WGS sequence"/>
</dbReference>
<dbReference type="AlphaFoldDB" id="A0A6N8FPX6"/>
<dbReference type="EMBL" id="NAPY01000002">
    <property type="protein sequence ID" value="MUL35171.1"/>
    <property type="molecule type" value="Genomic_DNA"/>
</dbReference>